<name>A0A0F8YUJ7_9ZZZZ</name>
<dbReference type="AlphaFoldDB" id="A0A0F8YUJ7"/>
<sequence length="70" mass="7747">ITIAVDQLILQLPPGPLRSAQAMLISPAREKIDPNRLVQLSSVCRCLRILAPDELGAVFEDNPLAWREDV</sequence>
<gene>
    <name evidence="1" type="ORF">LCGC14_3112610</name>
</gene>
<dbReference type="EMBL" id="LAZR01067394">
    <property type="protein sequence ID" value="KKK51671.1"/>
    <property type="molecule type" value="Genomic_DNA"/>
</dbReference>
<proteinExistence type="predicted"/>
<evidence type="ECO:0000313" key="1">
    <source>
        <dbReference type="EMBL" id="KKK51671.1"/>
    </source>
</evidence>
<organism evidence="1">
    <name type="scientific">marine sediment metagenome</name>
    <dbReference type="NCBI Taxonomy" id="412755"/>
    <lineage>
        <taxon>unclassified sequences</taxon>
        <taxon>metagenomes</taxon>
        <taxon>ecological metagenomes</taxon>
    </lineage>
</organism>
<comment type="caution">
    <text evidence="1">The sequence shown here is derived from an EMBL/GenBank/DDBJ whole genome shotgun (WGS) entry which is preliminary data.</text>
</comment>
<accession>A0A0F8YUJ7</accession>
<reference evidence="1" key="1">
    <citation type="journal article" date="2015" name="Nature">
        <title>Complex archaea that bridge the gap between prokaryotes and eukaryotes.</title>
        <authorList>
            <person name="Spang A."/>
            <person name="Saw J.H."/>
            <person name="Jorgensen S.L."/>
            <person name="Zaremba-Niedzwiedzka K."/>
            <person name="Martijn J."/>
            <person name="Lind A.E."/>
            <person name="van Eijk R."/>
            <person name="Schleper C."/>
            <person name="Guy L."/>
            <person name="Ettema T.J."/>
        </authorList>
    </citation>
    <scope>NUCLEOTIDE SEQUENCE</scope>
</reference>
<protein>
    <submittedName>
        <fullName evidence="1">Uncharacterized protein</fullName>
    </submittedName>
</protein>
<feature type="non-terminal residue" evidence="1">
    <location>
        <position position="1"/>
    </location>
</feature>